<dbReference type="AlphaFoldDB" id="A0A0M9U3A6"/>
<dbReference type="InterPro" id="IPR012327">
    <property type="entry name" value="MeTrfase_D12"/>
</dbReference>
<keyword evidence="3" id="KW-0808">Transferase</keyword>
<evidence type="ECO:0000256" key="4">
    <source>
        <dbReference type="ARBA" id="ARBA00022691"/>
    </source>
</evidence>
<dbReference type="SUPFAM" id="SSF53335">
    <property type="entry name" value="S-adenosyl-L-methionine-dependent methyltransferases"/>
    <property type="match status" value="1"/>
</dbReference>
<keyword evidence="4" id="KW-0949">S-adenosyl-L-methionine</keyword>
<evidence type="ECO:0000256" key="2">
    <source>
        <dbReference type="ARBA" id="ARBA00022603"/>
    </source>
</evidence>
<dbReference type="Pfam" id="PF02086">
    <property type="entry name" value="MethyltransfD12"/>
    <property type="match status" value="2"/>
</dbReference>
<proteinExistence type="predicted"/>
<dbReference type="GO" id="GO:0009007">
    <property type="term" value="F:site-specific DNA-methyltransferase (adenine-specific) activity"/>
    <property type="evidence" value="ECO:0007669"/>
    <property type="project" value="UniProtKB-EC"/>
</dbReference>
<dbReference type="InterPro" id="IPR029063">
    <property type="entry name" value="SAM-dependent_MTases_sf"/>
</dbReference>
<comment type="catalytic activity">
    <reaction evidence="5">
        <text>a 2'-deoxyadenosine in DNA + S-adenosyl-L-methionine = an N(6)-methyl-2'-deoxyadenosine in DNA + S-adenosyl-L-homocysteine + H(+)</text>
        <dbReference type="Rhea" id="RHEA:15197"/>
        <dbReference type="Rhea" id="RHEA-COMP:12418"/>
        <dbReference type="Rhea" id="RHEA-COMP:12419"/>
        <dbReference type="ChEBI" id="CHEBI:15378"/>
        <dbReference type="ChEBI" id="CHEBI:57856"/>
        <dbReference type="ChEBI" id="CHEBI:59789"/>
        <dbReference type="ChEBI" id="CHEBI:90615"/>
        <dbReference type="ChEBI" id="CHEBI:90616"/>
        <dbReference type="EC" id="2.1.1.72"/>
    </reaction>
</comment>
<evidence type="ECO:0000256" key="1">
    <source>
        <dbReference type="ARBA" id="ARBA00011900"/>
    </source>
</evidence>
<evidence type="ECO:0000313" key="6">
    <source>
        <dbReference type="EMBL" id="GAP19514.1"/>
    </source>
</evidence>
<dbReference type="PROSITE" id="PS00092">
    <property type="entry name" value="N6_MTASE"/>
    <property type="match status" value="1"/>
</dbReference>
<dbReference type="GO" id="GO:0032259">
    <property type="term" value="P:methylation"/>
    <property type="evidence" value="ECO:0007669"/>
    <property type="project" value="UniProtKB-KW"/>
</dbReference>
<gene>
    <name evidence="6" type="ORF">LSAC_03418</name>
</gene>
<reference evidence="6" key="1">
    <citation type="journal article" date="2015" name="Genome Announc.">
        <title>Draft Genome Sequences of Anaerolinea thermolimosa IMO-1, Bellilinea caldifistulae GOMI-1, Leptolinea tardivitalis YMTK-2, Levilinea saccharolytica KIBI-1, Longilinea arvoryzae KOME-1, Previously Described as Members of the Class Anaerolineae (Chloroflexi).</title>
        <authorList>
            <person name="Matsuura N."/>
            <person name="Tourlousse M.D."/>
            <person name="Ohashi A."/>
            <person name="Hugenholtz P."/>
            <person name="Sekiguchi Y."/>
        </authorList>
    </citation>
    <scope>NUCLEOTIDE SEQUENCE</scope>
    <source>
        <strain evidence="6">KIBI-1</strain>
    </source>
</reference>
<evidence type="ECO:0000256" key="5">
    <source>
        <dbReference type="ARBA" id="ARBA00047942"/>
    </source>
</evidence>
<protein>
    <recommendedName>
        <fullName evidence="1">site-specific DNA-methyltransferase (adenine-specific)</fullName>
        <ecNumber evidence="1">2.1.1.72</ecNumber>
    </recommendedName>
</protein>
<sequence length="380" mass="42398">MKYMGSKRTMLNNGLGHLLLREVECAERMVDLFTGSGSVAWFVAENTQKPVLAVDLQKYSAVLAKSIICRTKPMNFSMLEERWIKPVEIRRNESDLWIRGKKLRIGPKGIKAYVDRARDLCSLLSNIGPIWNAYGGHYFSPTQAITFDLLLDSLPHDDQERTICLAACISAASQCVASPGHTAQPFQPTKGAGKYILESWSRDPIEYVKKALESLCPKHANVEGQVITGNAEDALVYVQPTDLVFIDPPYSSVQYSRFYHVLETFAEVRKTRSVEGVGRYPPINERPQSEFSNITQAKAALSRLFSALASKKCTIILTYPSGQSSNGLSGDYVKQVAHPLFNIECHNNIEGMFSTLGGNNYNRTARQKSDELILLLKPIN</sequence>
<keyword evidence="2 6" id="KW-0489">Methyltransferase</keyword>
<dbReference type="EMBL" id="DF967975">
    <property type="protein sequence ID" value="GAP19514.1"/>
    <property type="molecule type" value="Genomic_DNA"/>
</dbReference>
<name>A0A0M9U3A6_9CHLR</name>
<dbReference type="InterPro" id="IPR002052">
    <property type="entry name" value="DNA_methylase_N6_adenine_CS"/>
</dbReference>
<organism evidence="6">
    <name type="scientific">Levilinea saccharolytica</name>
    <dbReference type="NCBI Taxonomy" id="229921"/>
    <lineage>
        <taxon>Bacteria</taxon>
        <taxon>Bacillati</taxon>
        <taxon>Chloroflexota</taxon>
        <taxon>Anaerolineae</taxon>
        <taxon>Anaerolineales</taxon>
        <taxon>Anaerolineaceae</taxon>
        <taxon>Levilinea</taxon>
    </lineage>
</organism>
<dbReference type="EC" id="2.1.1.72" evidence="1"/>
<evidence type="ECO:0000256" key="3">
    <source>
        <dbReference type="ARBA" id="ARBA00022679"/>
    </source>
</evidence>
<dbReference type="GO" id="GO:0009307">
    <property type="term" value="P:DNA restriction-modification system"/>
    <property type="evidence" value="ECO:0007669"/>
    <property type="project" value="InterPro"/>
</dbReference>
<dbReference type="GO" id="GO:0003676">
    <property type="term" value="F:nucleic acid binding"/>
    <property type="evidence" value="ECO:0007669"/>
    <property type="project" value="InterPro"/>
</dbReference>
<accession>A0A0M9U3A6</accession>